<accession>A0A6C0DA57</accession>
<keyword evidence="1" id="KW-0240">DNA-directed RNA polymerase</keyword>
<dbReference type="PANTHER" id="PTHR23431">
    <property type="entry name" value="DNA-DIRECTED RNA POLYMERASES I, II, AND III SUBUNIT RPABC5 FAMILY MEMBER"/>
    <property type="match status" value="1"/>
</dbReference>
<name>A0A6C0DA57_9ZZZZ</name>
<dbReference type="SUPFAM" id="SSF46924">
    <property type="entry name" value="RNA polymerase subunit RPB10"/>
    <property type="match status" value="1"/>
</dbReference>
<evidence type="ECO:0000256" key="3">
    <source>
        <dbReference type="ARBA" id="ARBA00022833"/>
    </source>
</evidence>
<dbReference type="GO" id="GO:0003677">
    <property type="term" value="F:DNA binding"/>
    <property type="evidence" value="ECO:0007669"/>
    <property type="project" value="InterPro"/>
</dbReference>
<evidence type="ECO:0000256" key="1">
    <source>
        <dbReference type="ARBA" id="ARBA00022478"/>
    </source>
</evidence>
<keyword evidence="4" id="KW-0804">Transcription</keyword>
<dbReference type="InterPro" id="IPR023580">
    <property type="entry name" value="RNA_pol_su_RPB10"/>
</dbReference>
<keyword evidence="3" id="KW-0862">Zinc</keyword>
<proteinExistence type="predicted"/>
<evidence type="ECO:0000256" key="2">
    <source>
        <dbReference type="ARBA" id="ARBA00022723"/>
    </source>
</evidence>
<evidence type="ECO:0000313" key="5">
    <source>
        <dbReference type="EMBL" id="QHT13738.1"/>
    </source>
</evidence>
<protein>
    <submittedName>
        <fullName evidence="5">Uncharacterized protein</fullName>
    </submittedName>
</protein>
<dbReference type="GO" id="GO:0008270">
    <property type="term" value="F:zinc ion binding"/>
    <property type="evidence" value="ECO:0007669"/>
    <property type="project" value="TreeGrafter"/>
</dbReference>
<dbReference type="Pfam" id="PF01194">
    <property type="entry name" value="RNA_pol_N"/>
    <property type="match status" value="1"/>
</dbReference>
<dbReference type="EMBL" id="MN739576">
    <property type="protein sequence ID" value="QHT13738.1"/>
    <property type="molecule type" value="Genomic_DNA"/>
</dbReference>
<keyword evidence="2" id="KW-0479">Metal-binding</keyword>
<dbReference type="PANTHER" id="PTHR23431:SF3">
    <property type="entry name" value="DNA-DIRECTED RNA POLYMERASES I, II, AND III SUBUNIT RPABC5"/>
    <property type="match status" value="1"/>
</dbReference>
<evidence type="ECO:0000256" key="4">
    <source>
        <dbReference type="ARBA" id="ARBA00023163"/>
    </source>
</evidence>
<reference evidence="5" key="1">
    <citation type="journal article" date="2020" name="Nature">
        <title>Giant virus diversity and host interactions through global metagenomics.</title>
        <authorList>
            <person name="Schulz F."/>
            <person name="Roux S."/>
            <person name="Paez-Espino D."/>
            <person name="Jungbluth S."/>
            <person name="Walsh D.A."/>
            <person name="Denef V.J."/>
            <person name="McMahon K.D."/>
            <person name="Konstantinidis K.T."/>
            <person name="Eloe-Fadrosh E.A."/>
            <person name="Kyrpides N.C."/>
            <person name="Woyke T."/>
        </authorList>
    </citation>
    <scope>NUCLEOTIDE SEQUENCE</scope>
    <source>
        <strain evidence="5">GVMAG-M-3300023174-132</strain>
    </source>
</reference>
<dbReference type="AlphaFoldDB" id="A0A6C0DA57"/>
<dbReference type="GO" id="GO:0000428">
    <property type="term" value="C:DNA-directed RNA polymerase complex"/>
    <property type="evidence" value="ECO:0007669"/>
    <property type="project" value="UniProtKB-KW"/>
</dbReference>
<sequence>MLIPMRCMNCGKVLADKWLWYQQRLRELQGDAYGKRTYFDGSSVPATKEAEVMKELGLTRYCCKKVLLTHVDLIQKL</sequence>
<dbReference type="GO" id="GO:0003899">
    <property type="term" value="F:DNA-directed RNA polymerase activity"/>
    <property type="evidence" value="ECO:0007669"/>
    <property type="project" value="InterPro"/>
</dbReference>
<dbReference type="GO" id="GO:0006351">
    <property type="term" value="P:DNA-templated transcription"/>
    <property type="evidence" value="ECO:0007669"/>
    <property type="project" value="InterPro"/>
</dbReference>
<organism evidence="5">
    <name type="scientific">viral metagenome</name>
    <dbReference type="NCBI Taxonomy" id="1070528"/>
    <lineage>
        <taxon>unclassified sequences</taxon>
        <taxon>metagenomes</taxon>
        <taxon>organismal metagenomes</taxon>
    </lineage>
</organism>
<dbReference type="InterPro" id="IPR000268">
    <property type="entry name" value="RPABC5/Rpb10"/>
</dbReference>
<dbReference type="Gene3D" id="1.10.10.60">
    <property type="entry name" value="Homeodomain-like"/>
    <property type="match status" value="1"/>
</dbReference>